<name>A0A419EXA5_9BACT</name>
<organism evidence="1 2">
    <name type="scientific">Candidatus Abyssobacteria bacterium SURF_17</name>
    <dbReference type="NCBI Taxonomy" id="2093361"/>
    <lineage>
        <taxon>Bacteria</taxon>
        <taxon>Pseudomonadati</taxon>
        <taxon>Candidatus Hydrogenedentota</taxon>
        <taxon>Candidatus Abyssobacteria</taxon>
    </lineage>
</organism>
<proteinExistence type="predicted"/>
<gene>
    <name evidence="1" type="ORF">C4532_10970</name>
</gene>
<accession>A0A419EXA5</accession>
<evidence type="ECO:0000313" key="1">
    <source>
        <dbReference type="EMBL" id="RJP69467.1"/>
    </source>
</evidence>
<dbReference type="SUPFAM" id="SSF143100">
    <property type="entry name" value="TTHA1013/TTHA0281-like"/>
    <property type="match status" value="1"/>
</dbReference>
<reference evidence="1 2" key="1">
    <citation type="journal article" date="2017" name="ISME J.">
        <title>Energy and carbon metabolisms in a deep terrestrial subsurface fluid microbial community.</title>
        <authorList>
            <person name="Momper L."/>
            <person name="Jungbluth S.P."/>
            <person name="Lee M.D."/>
            <person name="Amend J.P."/>
        </authorList>
    </citation>
    <scope>NUCLEOTIDE SEQUENCE [LARGE SCALE GENOMIC DNA]</scope>
    <source>
        <strain evidence="1">SURF_17</strain>
    </source>
</reference>
<evidence type="ECO:0008006" key="3">
    <source>
        <dbReference type="Google" id="ProtNLM"/>
    </source>
</evidence>
<dbReference type="Gene3D" id="3.30.160.250">
    <property type="match status" value="1"/>
</dbReference>
<sequence>MEKKYTAIIRRSELEYVAICLELNVSARGDNLADVEKNLRTAIETYLADIKEHPETSVSPVPIQEFVEFVRDTESVAHSGLFETGI</sequence>
<dbReference type="Proteomes" id="UP000285961">
    <property type="component" value="Unassembled WGS sequence"/>
</dbReference>
<dbReference type="InterPro" id="IPR035069">
    <property type="entry name" value="TTHA1013/TTHA0281-like"/>
</dbReference>
<protein>
    <recommendedName>
        <fullName evidence="3">Type II toxin-antitoxin system HicB family antitoxin</fullName>
    </recommendedName>
</protein>
<evidence type="ECO:0000313" key="2">
    <source>
        <dbReference type="Proteomes" id="UP000285961"/>
    </source>
</evidence>
<comment type="caution">
    <text evidence="1">The sequence shown here is derived from an EMBL/GenBank/DDBJ whole genome shotgun (WGS) entry which is preliminary data.</text>
</comment>
<dbReference type="AlphaFoldDB" id="A0A419EXA5"/>
<dbReference type="EMBL" id="QZKI01000082">
    <property type="protein sequence ID" value="RJP69467.1"/>
    <property type="molecule type" value="Genomic_DNA"/>
</dbReference>